<gene>
    <name evidence="3" type="primary">PSTK</name>
</gene>
<organism evidence="3">
    <name type="scientific">Caligus clemensi</name>
    <name type="common">Sea louse</name>
    <dbReference type="NCBI Taxonomy" id="344056"/>
    <lineage>
        <taxon>Eukaryota</taxon>
        <taxon>Metazoa</taxon>
        <taxon>Ecdysozoa</taxon>
        <taxon>Arthropoda</taxon>
        <taxon>Crustacea</taxon>
        <taxon>Multicrustacea</taxon>
        <taxon>Hexanauplia</taxon>
        <taxon>Copepoda</taxon>
        <taxon>Siphonostomatoida</taxon>
        <taxon>Caligidae</taxon>
        <taxon>Caligus</taxon>
    </lineage>
</organism>
<dbReference type="GO" id="GO:0016301">
    <property type="term" value="F:kinase activity"/>
    <property type="evidence" value="ECO:0007669"/>
    <property type="project" value="UniProtKB-KW"/>
</dbReference>
<name>C1C2V9_CALCM</name>
<dbReference type="AlphaFoldDB" id="C1C2V9"/>
<accession>C1C2V9</accession>
<keyword evidence="3" id="KW-0808">Transferase</keyword>
<protein>
    <submittedName>
        <fullName evidence="3">L-seryl-tRNASec kinase</fullName>
    </submittedName>
</protein>
<dbReference type="InterPro" id="IPR013641">
    <property type="entry name" value="KTI12/PSTK"/>
</dbReference>
<dbReference type="Pfam" id="PF08433">
    <property type="entry name" value="KTI12"/>
    <property type="match status" value="1"/>
</dbReference>
<evidence type="ECO:0000256" key="2">
    <source>
        <dbReference type="ARBA" id="ARBA00022840"/>
    </source>
</evidence>
<dbReference type="EMBL" id="BT081188">
    <property type="protein sequence ID" value="ACO15612.1"/>
    <property type="molecule type" value="mRNA"/>
</dbReference>
<dbReference type="SUPFAM" id="SSF52540">
    <property type="entry name" value="P-loop containing nucleoside triphosphate hydrolases"/>
    <property type="match status" value="1"/>
</dbReference>
<proteinExistence type="evidence at transcript level"/>
<dbReference type="InterPro" id="IPR052648">
    <property type="entry name" value="Ser-tRNA(Sec)_kinase"/>
</dbReference>
<dbReference type="PANTHER" id="PTHR20873:SF0">
    <property type="entry name" value="L-SERYL-TRNA(SEC) KINASE"/>
    <property type="match status" value="1"/>
</dbReference>
<dbReference type="InterPro" id="IPR027417">
    <property type="entry name" value="P-loop_NTPase"/>
</dbReference>
<dbReference type="GO" id="GO:0005524">
    <property type="term" value="F:ATP binding"/>
    <property type="evidence" value="ECO:0007669"/>
    <property type="project" value="UniProtKB-KW"/>
</dbReference>
<evidence type="ECO:0000313" key="3">
    <source>
        <dbReference type="EMBL" id="ACO15612.1"/>
    </source>
</evidence>
<keyword evidence="2" id="KW-0067">ATP-binding</keyword>
<reference evidence="3" key="1">
    <citation type="submission" date="2009-03" db="EMBL/GenBank/DDBJ databases">
        <title>Caligus clemensi ESTs and full-length cDNAs.</title>
        <authorList>
            <person name="Yasuike M."/>
            <person name="von Schalburg K."/>
            <person name="Cooper G."/>
            <person name="Leong J."/>
            <person name="Jones S.R.M."/>
            <person name="Koop B.F."/>
        </authorList>
    </citation>
    <scope>NUCLEOTIDE SEQUENCE</scope>
    <source>
        <tissue evidence="3">Whole</tissue>
    </source>
</reference>
<keyword evidence="3" id="KW-0418">Kinase</keyword>
<evidence type="ECO:0000256" key="1">
    <source>
        <dbReference type="ARBA" id="ARBA00022741"/>
    </source>
</evidence>
<dbReference type="PANTHER" id="PTHR20873">
    <property type="entry name" value="L-SERYL-TRNA(SEC) KINASE"/>
    <property type="match status" value="1"/>
</dbReference>
<dbReference type="Gene3D" id="3.40.50.300">
    <property type="entry name" value="P-loop containing nucleotide triphosphate hydrolases"/>
    <property type="match status" value="1"/>
</dbReference>
<sequence>MKTVIAALCGLPGSGKTRFISDFISTKPGFNILHISYDAIIARDSNLDEEDWKHRRKSIRQSVESYLRGSLTTAPWLNEDNFIDGASRIVFIDDNNFLSSMRYEYYQLCRSLEIGFCQIELRVSPELSIYRNKELRSSTESISPDIIRKMASKFESPDPLKNPWEVYSFQIDNRGAPQQNFDMIHSILNTALENPVKDHLTERSEAAEASRSACSASVVHQADVLLRKKISAIIKELKESKYTKEERNVKIDALICKKKEVLEDLKTGHARVPSDIVRLMGSKEKKDWVIQELSEGLDRLLNLS</sequence>
<keyword evidence="1" id="KW-0547">Nucleotide-binding</keyword>
<dbReference type="GO" id="GO:0000049">
    <property type="term" value="F:tRNA binding"/>
    <property type="evidence" value="ECO:0007669"/>
    <property type="project" value="TreeGrafter"/>
</dbReference>